<dbReference type="Pfam" id="PF05402">
    <property type="entry name" value="PqqD"/>
    <property type="match status" value="1"/>
</dbReference>
<dbReference type="NCBIfam" id="NF033530">
    <property type="entry name" value="lasso_PqqD_Strm"/>
    <property type="match status" value="1"/>
</dbReference>
<dbReference type="AlphaFoldDB" id="A0A3M2LZE4"/>
<dbReference type="EMBL" id="RFFG01000030">
    <property type="protein sequence ID" value="RMI42839.1"/>
    <property type="molecule type" value="Genomic_DNA"/>
</dbReference>
<dbReference type="Gene3D" id="1.10.10.1150">
    <property type="entry name" value="Coenzyme PQQ synthesis protein D (PqqD)"/>
    <property type="match status" value="1"/>
</dbReference>
<dbReference type="OrthoDB" id="5195143at2"/>
<comment type="caution">
    <text evidence="1">The sequence shown here is derived from an EMBL/GenBank/DDBJ whole genome shotgun (WGS) entry which is preliminary data.</text>
</comment>
<dbReference type="InterPro" id="IPR041881">
    <property type="entry name" value="PqqD_sf"/>
</dbReference>
<dbReference type="InterPro" id="IPR008792">
    <property type="entry name" value="PQQD"/>
</dbReference>
<accession>A0A3M2LZE4</accession>
<name>A0A3M2LZE4_9ACTN</name>
<protein>
    <submittedName>
        <fullName evidence="1">Lasso peptide biosynthesis PqqD family chaperone</fullName>
    </submittedName>
</protein>
<sequence length="75" mass="7809">MTTGEGGAVLLNGQTGRYFQINATAHLILTALLDGATPDQAAERLATTYPDAADRAQTDTTDLITHLTGIGLLIP</sequence>
<proteinExistence type="predicted"/>
<reference evidence="1 2" key="1">
    <citation type="submission" date="2018-10" db="EMBL/GenBank/DDBJ databases">
        <title>Isolation from soil.</title>
        <authorList>
            <person name="Hu J."/>
        </authorList>
    </citation>
    <scope>NUCLEOTIDE SEQUENCE [LARGE SCALE GENOMIC DNA]</scope>
    <source>
        <strain evidence="1 2">NEAU-Ht49</strain>
    </source>
</reference>
<evidence type="ECO:0000313" key="1">
    <source>
        <dbReference type="EMBL" id="RMI42839.1"/>
    </source>
</evidence>
<keyword evidence="2" id="KW-1185">Reference proteome</keyword>
<dbReference type="Proteomes" id="UP000282674">
    <property type="component" value="Unassembled WGS sequence"/>
</dbReference>
<evidence type="ECO:0000313" key="2">
    <source>
        <dbReference type="Proteomes" id="UP000282674"/>
    </source>
</evidence>
<gene>
    <name evidence="1" type="ORF">EBO15_18350</name>
</gene>
<organism evidence="1 2">
    <name type="scientific">Actinomadura harenae</name>
    <dbReference type="NCBI Taxonomy" id="2483351"/>
    <lineage>
        <taxon>Bacteria</taxon>
        <taxon>Bacillati</taxon>
        <taxon>Actinomycetota</taxon>
        <taxon>Actinomycetes</taxon>
        <taxon>Streptosporangiales</taxon>
        <taxon>Thermomonosporaceae</taxon>
        <taxon>Actinomadura</taxon>
    </lineage>
</organism>